<evidence type="ECO:0000313" key="2">
    <source>
        <dbReference type="EMBL" id="GAJ22057.1"/>
    </source>
</evidence>
<feature type="non-terminal residue" evidence="2">
    <location>
        <position position="1"/>
    </location>
</feature>
<proteinExistence type="predicted"/>
<organism evidence="2">
    <name type="scientific">marine sediment metagenome</name>
    <dbReference type="NCBI Taxonomy" id="412755"/>
    <lineage>
        <taxon>unclassified sequences</taxon>
        <taxon>metagenomes</taxon>
        <taxon>ecological metagenomes</taxon>
    </lineage>
</organism>
<dbReference type="GO" id="GO:0006457">
    <property type="term" value="P:protein folding"/>
    <property type="evidence" value="ECO:0007669"/>
    <property type="project" value="InterPro"/>
</dbReference>
<dbReference type="AlphaFoldDB" id="X1VPP1"/>
<name>X1VPP1_9ZZZZ</name>
<gene>
    <name evidence="2" type="ORF">S12H4_58874</name>
</gene>
<dbReference type="GO" id="GO:0042803">
    <property type="term" value="F:protein homodimerization activity"/>
    <property type="evidence" value="ECO:0007669"/>
    <property type="project" value="InterPro"/>
</dbReference>
<evidence type="ECO:0000256" key="1">
    <source>
        <dbReference type="ARBA" id="ARBA00023186"/>
    </source>
</evidence>
<protein>
    <recommendedName>
        <fullName evidence="3">Nucleotide exchange factor GrpE</fullName>
    </recommendedName>
</protein>
<dbReference type="GO" id="GO:0000774">
    <property type="term" value="F:adenyl-nucleotide exchange factor activity"/>
    <property type="evidence" value="ECO:0007669"/>
    <property type="project" value="InterPro"/>
</dbReference>
<dbReference type="SUPFAM" id="SSF51064">
    <property type="entry name" value="Head domain of nucleotide exchange factor GrpE"/>
    <property type="match status" value="1"/>
</dbReference>
<dbReference type="GO" id="GO:0051087">
    <property type="term" value="F:protein-folding chaperone binding"/>
    <property type="evidence" value="ECO:0007669"/>
    <property type="project" value="InterPro"/>
</dbReference>
<accession>X1VPP1</accession>
<keyword evidence="1" id="KW-0143">Chaperone</keyword>
<dbReference type="InterPro" id="IPR009012">
    <property type="entry name" value="GrpE_head"/>
</dbReference>
<dbReference type="InterPro" id="IPR000740">
    <property type="entry name" value="GrpE"/>
</dbReference>
<evidence type="ECO:0008006" key="3">
    <source>
        <dbReference type="Google" id="ProtNLM"/>
    </source>
</evidence>
<reference evidence="2" key="1">
    <citation type="journal article" date="2014" name="Front. Microbiol.">
        <title>High frequency of phylogenetically diverse reductive dehalogenase-homologous genes in deep subseafloor sedimentary metagenomes.</title>
        <authorList>
            <person name="Kawai M."/>
            <person name="Futagami T."/>
            <person name="Toyoda A."/>
            <person name="Takaki Y."/>
            <person name="Nishi S."/>
            <person name="Hori S."/>
            <person name="Arai W."/>
            <person name="Tsubouchi T."/>
            <person name="Morono Y."/>
            <person name="Uchiyama I."/>
            <person name="Ito T."/>
            <person name="Fujiyama A."/>
            <person name="Inagaki F."/>
            <person name="Takami H."/>
        </authorList>
    </citation>
    <scope>NUCLEOTIDE SEQUENCE</scope>
    <source>
        <strain evidence="2">Expedition CK06-06</strain>
    </source>
</reference>
<dbReference type="Pfam" id="PF01025">
    <property type="entry name" value="GrpE"/>
    <property type="match status" value="1"/>
</dbReference>
<sequence length="66" mass="7544">ESTGKTVAYEMPPYRIVHEAVLQVKSEEHGENKIVEEFEKGYLLNGRLLRPARVSVSKSIKKEDND</sequence>
<dbReference type="Gene3D" id="2.30.22.10">
    <property type="entry name" value="Head domain of nucleotide exchange factor GrpE"/>
    <property type="match status" value="1"/>
</dbReference>
<dbReference type="EMBL" id="BARW01038336">
    <property type="protein sequence ID" value="GAJ22057.1"/>
    <property type="molecule type" value="Genomic_DNA"/>
</dbReference>
<comment type="caution">
    <text evidence="2">The sequence shown here is derived from an EMBL/GenBank/DDBJ whole genome shotgun (WGS) entry which is preliminary data.</text>
</comment>